<reference evidence="5" key="2">
    <citation type="submission" date="2010-04" db="EMBL/GenBank/DDBJ databases">
        <authorList>
            <person name="Buell R."/>
            <person name="Hamilton J."/>
            <person name="Hostetler J."/>
        </authorList>
    </citation>
    <scope>NUCLEOTIDE SEQUENCE [LARGE SCALE GENOMIC DNA]</scope>
    <source>
        <strain evidence="5">DAOM:BR144</strain>
    </source>
</reference>
<keyword evidence="2" id="KW-0175">Coiled coil</keyword>
<dbReference type="GO" id="GO:0003729">
    <property type="term" value="F:mRNA binding"/>
    <property type="evidence" value="ECO:0007669"/>
    <property type="project" value="InterPro"/>
</dbReference>
<dbReference type="Pfam" id="PF03194">
    <property type="entry name" value="LUC7"/>
    <property type="match status" value="1"/>
</dbReference>
<dbReference type="STRING" id="431595.K3W7R4"/>
<organism evidence="4 5">
    <name type="scientific">Globisporangium ultimum (strain ATCC 200006 / CBS 805.95 / DAOM BR144)</name>
    <name type="common">Pythium ultimum</name>
    <dbReference type="NCBI Taxonomy" id="431595"/>
    <lineage>
        <taxon>Eukaryota</taxon>
        <taxon>Sar</taxon>
        <taxon>Stramenopiles</taxon>
        <taxon>Oomycota</taxon>
        <taxon>Peronosporomycetes</taxon>
        <taxon>Pythiales</taxon>
        <taxon>Pythiaceae</taxon>
        <taxon>Globisporangium</taxon>
    </lineage>
</organism>
<dbReference type="InterPro" id="IPR004882">
    <property type="entry name" value="Luc7-rel"/>
</dbReference>
<evidence type="ECO:0000256" key="2">
    <source>
        <dbReference type="SAM" id="Coils"/>
    </source>
</evidence>
<evidence type="ECO:0000256" key="1">
    <source>
        <dbReference type="ARBA" id="ARBA00005655"/>
    </source>
</evidence>
<dbReference type="FunCoup" id="K3W7R4">
    <property type="interactions" value="512"/>
</dbReference>
<evidence type="ECO:0000256" key="3">
    <source>
        <dbReference type="SAM" id="MobiDB-lite"/>
    </source>
</evidence>
<protein>
    <submittedName>
        <fullName evidence="4">Uncharacterized protein</fullName>
    </submittedName>
</protein>
<dbReference type="HOGENOM" id="CLU_030397_2_0_1"/>
<dbReference type="PANTHER" id="PTHR12375">
    <property type="entry name" value="RNA-BINDING PROTEIN LUC7-RELATED"/>
    <property type="match status" value="1"/>
</dbReference>
<reference evidence="5" key="1">
    <citation type="journal article" date="2010" name="Genome Biol.">
        <title>Genome sequence of the necrotrophic plant pathogen Pythium ultimum reveals original pathogenicity mechanisms and effector repertoire.</title>
        <authorList>
            <person name="Levesque C.A."/>
            <person name="Brouwer H."/>
            <person name="Cano L."/>
            <person name="Hamilton J.P."/>
            <person name="Holt C."/>
            <person name="Huitema E."/>
            <person name="Raffaele S."/>
            <person name="Robideau G.P."/>
            <person name="Thines M."/>
            <person name="Win J."/>
            <person name="Zerillo M.M."/>
            <person name="Beakes G.W."/>
            <person name="Boore J.L."/>
            <person name="Busam D."/>
            <person name="Dumas B."/>
            <person name="Ferriera S."/>
            <person name="Fuerstenberg S.I."/>
            <person name="Gachon C.M."/>
            <person name="Gaulin E."/>
            <person name="Govers F."/>
            <person name="Grenville-Briggs L."/>
            <person name="Horner N."/>
            <person name="Hostetler J."/>
            <person name="Jiang R.H."/>
            <person name="Johnson J."/>
            <person name="Krajaejun T."/>
            <person name="Lin H."/>
            <person name="Meijer H.J."/>
            <person name="Moore B."/>
            <person name="Morris P."/>
            <person name="Phuntmart V."/>
            <person name="Puiu D."/>
            <person name="Shetty J."/>
            <person name="Stajich J.E."/>
            <person name="Tripathy S."/>
            <person name="Wawra S."/>
            <person name="van West P."/>
            <person name="Whitty B.R."/>
            <person name="Coutinho P.M."/>
            <person name="Henrissat B."/>
            <person name="Martin F."/>
            <person name="Thomas P.D."/>
            <person name="Tyler B.M."/>
            <person name="De Vries R.P."/>
            <person name="Kamoun S."/>
            <person name="Yandell M."/>
            <person name="Tisserat N."/>
            <person name="Buell C.R."/>
        </authorList>
    </citation>
    <scope>NUCLEOTIDE SEQUENCE</scope>
    <source>
        <strain evidence="5">DAOM:BR144</strain>
    </source>
</reference>
<dbReference type="Proteomes" id="UP000019132">
    <property type="component" value="Unassembled WGS sequence"/>
</dbReference>
<proteinExistence type="inferred from homology"/>
<feature type="region of interest" description="Disordered" evidence="3">
    <location>
        <begin position="285"/>
        <end position="334"/>
    </location>
</feature>
<evidence type="ECO:0000313" key="4">
    <source>
        <dbReference type="EnsemblProtists" id="PYU1_T001005"/>
    </source>
</evidence>
<dbReference type="VEuPathDB" id="FungiDB:PYU1_G001005"/>
<dbReference type="InParanoid" id="K3W7R4"/>
<sequence length="334" mass="37728">MDAQRALLDELMGRNRDGDKPEEDISDFRHSRVCKRFLCGLCPHDLFQNTKMDLGECEQLHLPKMRIQYEKEKMEHPTKDFGYEQELERDLVKFISEVEKKIQRAQRRLEEQDGAKAPSLMDFENCKEVLEITAEIQEVMQKAEEAGNEGEVDLSMELMNQVEELKQKKATAQANAMLNAFKSEAAAATAGDAGNTAVNGAAANDADGDATTNDNDNTEKTLAEVLPGNPLASTNVNQKLRVCDVCGAFLSIFDSDRRLADHFGGKLHLGYLQIRKKIEEIADARRERRRQRNGVADELDAAKNAKTDKTEKKEDPSGPRRRERESRSRSRSRT</sequence>
<reference evidence="4" key="3">
    <citation type="submission" date="2015-02" db="UniProtKB">
        <authorList>
            <consortium name="EnsemblProtists"/>
        </authorList>
    </citation>
    <scope>IDENTIFICATION</scope>
    <source>
        <strain evidence="4">DAOM BR144</strain>
    </source>
</reference>
<evidence type="ECO:0000313" key="5">
    <source>
        <dbReference type="Proteomes" id="UP000019132"/>
    </source>
</evidence>
<dbReference type="GO" id="GO:0005685">
    <property type="term" value="C:U1 snRNP"/>
    <property type="evidence" value="ECO:0007669"/>
    <property type="project" value="InterPro"/>
</dbReference>
<feature type="coiled-coil region" evidence="2">
    <location>
        <begin position="95"/>
        <end position="175"/>
    </location>
</feature>
<dbReference type="OMA" id="GWRNDRV"/>
<dbReference type="EMBL" id="GL376620">
    <property type="status" value="NOT_ANNOTATED_CDS"/>
    <property type="molecule type" value="Genomic_DNA"/>
</dbReference>
<dbReference type="eggNOG" id="KOG0796">
    <property type="taxonomic scope" value="Eukaryota"/>
</dbReference>
<accession>K3W7R4</accession>
<keyword evidence="5" id="KW-1185">Reference proteome</keyword>
<comment type="similarity">
    <text evidence="1">Belongs to the Luc7 family.</text>
</comment>
<dbReference type="EnsemblProtists" id="PYU1_T001005">
    <property type="protein sequence ID" value="PYU1_T001005"/>
    <property type="gene ID" value="PYU1_G001005"/>
</dbReference>
<feature type="compositionally biased region" description="Basic and acidic residues" evidence="3">
    <location>
        <begin position="300"/>
        <end position="328"/>
    </location>
</feature>
<dbReference type="AlphaFoldDB" id="K3W7R4"/>
<dbReference type="GO" id="GO:0006376">
    <property type="term" value="P:mRNA splice site recognition"/>
    <property type="evidence" value="ECO:0007669"/>
    <property type="project" value="InterPro"/>
</dbReference>
<name>K3W7R4_GLOUD</name>